<evidence type="ECO:0000256" key="7">
    <source>
        <dbReference type="SAM" id="MobiDB-lite"/>
    </source>
</evidence>
<accession>A0A672IPS5</accession>
<feature type="region of interest" description="Disordered" evidence="7">
    <location>
        <begin position="219"/>
        <end position="245"/>
    </location>
</feature>
<evidence type="ECO:0000256" key="4">
    <source>
        <dbReference type="ARBA" id="ARBA00022843"/>
    </source>
</evidence>
<keyword evidence="3" id="KW-0597">Phosphoprotein</keyword>
<feature type="compositionally biased region" description="Low complexity" evidence="7">
    <location>
        <begin position="568"/>
        <end position="579"/>
    </location>
</feature>
<dbReference type="FunCoup" id="A0A672IPS5">
    <property type="interactions" value="876"/>
</dbReference>
<evidence type="ECO:0000256" key="2">
    <source>
        <dbReference type="ARBA" id="ARBA00022499"/>
    </source>
</evidence>
<feature type="region of interest" description="Disordered" evidence="7">
    <location>
        <begin position="259"/>
        <end position="807"/>
    </location>
</feature>
<protein>
    <recommendedName>
        <fullName evidence="8">PP1-binding domain-containing protein</fullName>
    </recommendedName>
</protein>
<keyword evidence="5" id="KW-0539">Nucleus</keyword>
<feature type="compositionally biased region" description="Low complexity" evidence="7">
    <location>
        <begin position="441"/>
        <end position="450"/>
    </location>
</feature>
<feature type="region of interest" description="Disordered" evidence="7">
    <location>
        <begin position="156"/>
        <end position="197"/>
    </location>
</feature>
<dbReference type="InParanoid" id="A0A672IPS5"/>
<feature type="compositionally biased region" description="Basic residues" evidence="7">
    <location>
        <begin position="606"/>
        <end position="616"/>
    </location>
</feature>
<dbReference type="GO" id="GO:0051983">
    <property type="term" value="P:regulation of chromosome segregation"/>
    <property type="evidence" value="ECO:0007669"/>
    <property type="project" value="TreeGrafter"/>
</dbReference>
<keyword evidence="10" id="KW-1185">Reference proteome</keyword>
<comment type="subcellular location">
    <subcellularLocation>
        <location evidence="1">Nucleus</location>
    </subcellularLocation>
</comment>
<proteinExistence type="predicted"/>
<feature type="compositionally biased region" description="Basic and acidic residues" evidence="7">
    <location>
        <begin position="164"/>
        <end position="179"/>
    </location>
</feature>
<evidence type="ECO:0000259" key="8">
    <source>
        <dbReference type="Pfam" id="PF15276"/>
    </source>
</evidence>
<evidence type="ECO:0000313" key="10">
    <source>
        <dbReference type="Proteomes" id="UP000472267"/>
    </source>
</evidence>
<feature type="compositionally biased region" description="Polar residues" evidence="7">
    <location>
        <begin position="370"/>
        <end position="386"/>
    </location>
</feature>
<dbReference type="OMA" id="DSHRSEM"/>
<name>A0A672IPS5_SALFA</name>
<reference evidence="9" key="3">
    <citation type="submission" date="2025-09" db="UniProtKB">
        <authorList>
            <consortium name="Ensembl"/>
        </authorList>
    </citation>
    <scope>IDENTIFICATION</scope>
</reference>
<feature type="compositionally biased region" description="Low complexity" evidence="7">
    <location>
        <begin position="716"/>
        <end position="732"/>
    </location>
</feature>
<evidence type="ECO:0000256" key="5">
    <source>
        <dbReference type="ARBA" id="ARBA00023242"/>
    </source>
</evidence>
<evidence type="ECO:0000256" key="3">
    <source>
        <dbReference type="ARBA" id="ARBA00022553"/>
    </source>
</evidence>
<dbReference type="Proteomes" id="UP000472267">
    <property type="component" value="Chromosome 12"/>
</dbReference>
<feature type="compositionally biased region" description="Polar residues" evidence="7">
    <location>
        <begin position="662"/>
        <end position="671"/>
    </location>
</feature>
<feature type="domain" description="PP1-binding" evidence="8">
    <location>
        <begin position="323"/>
        <end position="370"/>
    </location>
</feature>
<evidence type="ECO:0000256" key="6">
    <source>
        <dbReference type="ARBA" id="ARBA00023306"/>
    </source>
</evidence>
<organism evidence="9 10">
    <name type="scientific">Salarias fasciatus</name>
    <name type="common">Jewelled blenny</name>
    <name type="synonym">Blennius fasciatus</name>
    <dbReference type="NCBI Taxonomy" id="181472"/>
    <lineage>
        <taxon>Eukaryota</taxon>
        <taxon>Metazoa</taxon>
        <taxon>Chordata</taxon>
        <taxon>Craniata</taxon>
        <taxon>Vertebrata</taxon>
        <taxon>Euteleostomi</taxon>
        <taxon>Actinopterygii</taxon>
        <taxon>Neopterygii</taxon>
        <taxon>Teleostei</taxon>
        <taxon>Neoteleostei</taxon>
        <taxon>Acanthomorphata</taxon>
        <taxon>Ovalentaria</taxon>
        <taxon>Blenniimorphae</taxon>
        <taxon>Blenniiformes</taxon>
        <taxon>Blennioidei</taxon>
        <taxon>Blenniidae</taxon>
        <taxon>Salariinae</taxon>
        <taxon>Salarias</taxon>
    </lineage>
</organism>
<dbReference type="GO" id="GO:0005694">
    <property type="term" value="C:chromosome"/>
    <property type="evidence" value="ECO:0007669"/>
    <property type="project" value="TreeGrafter"/>
</dbReference>
<sequence>MQMAAEKLDLVGPDVDQQEKTLPPSEEEDTPLVSDEPSAPLDFSELTPLQFGISVQSFSPKLSSNCKDKSLLAQIKARRRSNIGARGSPETNSLIRFMAQQRMKTPPASRTPELVRSSPFLPRVASTLRQKMASFQMLMDVAESDACDLAAAAAQDGDTGGCIRTRDYLSDGSSHDAGKENNPPATPTPSKRRRLGPLEGCGEEIREAGAPILHSSLKEQEVTEARATQDVTEGPLPSSGAVEETPAALIPQTLDANFDFTPYSPSRKHQDGVFEVQSPSRPPPVAPAAATPPQPSSPFHIPPFPSLLEMKPTDEDGTMEARRKKVRFGAPLSPEVFDKNLPPDTPLRKGSTPARPATPGGSLQLRSALKTPQRSASRTPQSQPSLGSPDFGASPTFSIPCSHRQGSEIVFPSAEESSSPSTSDPECVWDALPVNLNSAFQEESLSQTETETSEKPEAAVEDSPSAKSNKRTKDSLTCRVSVQTGPDQEPAAAASSRPGGRKRKQPEEESQPVKRSTRSAAKSASTKMKTTSGRARQWSKDVDRSLYGSRAYASKNPDLSPIKELARRSQSQAAAQTATNHDALQNPEADPSSAAGKSRTPLGLKARGRAQRKRKVTIPEESPLSEEKENCEDQTAADVDAAPGTQPEPDAPRRGDAEEPSAVTSEPTPCSSWEGDPDSALAADSEPVLRKRGRRSSRIVPVLQEQQNLTGEAAERQQGSLQSSQEEQSPSSKALAPWQDDFNFEDVFKPVATRGQRSVRRSLRLSSADPEHGAGLAWIPRNSPDERRKTRGRRLSAALPEETQDAP</sequence>
<feature type="compositionally biased region" description="Low complexity" evidence="7">
    <location>
        <begin position="518"/>
        <end position="532"/>
    </location>
</feature>
<feature type="compositionally biased region" description="Pro residues" evidence="7">
    <location>
        <begin position="280"/>
        <end position="305"/>
    </location>
</feature>
<reference evidence="9" key="2">
    <citation type="submission" date="2025-08" db="UniProtKB">
        <authorList>
            <consortium name="Ensembl"/>
        </authorList>
    </citation>
    <scope>IDENTIFICATION</scope>
</reference>
<feature type="compositionally biased region" description="Low complexity" evidence="7">
    <location>
        <begin position="412"/>
        <end position="426"/>
    </location>
</feature>
<dbReference type="GO" id="GO:0005634">
    <property type="term" value="C:nucleus"/>
    <property type="evidence" value="ECO:0007669"/>
    <property type="project" value="UniProtKB-SubCell"/>
</dbReference>
<dbReference type="Ensembl" id="ENSSFAT00005044635.1">
    <property type="protein sequence ID" value="ENSSFAP00005043089.1"/>
    <property type="gene ID" value="ENSSFAG00005021353.1"/>
</dbReference>
<gene>
    <name evidence="9" type="primary">cdca2</name>
</gene>
<keyword evidence="6" id="KW-0131">Cell cycle</keyword>
<dbReference type="AlphaFoldDB" id="A0A672IPS5"/>
<evidence type="ECO:0000256" key="1">
    <source>
        <dbReference type="ARBA" id="ARBA00004123"/>
    </source>
</evidence>
<dbReference type="Pfam" id="PF15276">
    <property type="entry name" value="PP1_bind"/>
    <property type="match status" value="1"/>
</dbReference>
<evidence type="ECO:0000313" key="9">
    <source>
        <dbReference type="Ensembl" id="ENSSFAP00005043089.1"/>
    </source>
</evidence>
<dbReference type="GO" id="GO:0007088">
    <property type="term" value="P:regulation of mitotic nuclear division"/>
    <property type="evidence" value="ECO:0007669"/>
    <property type="project" value="TreeGrafter"/>
</dbReference>
<feature type="region of interest" description="Disordered" evidence="7">
    <location>
        <begin position="1"/>
        <end position="41"/>
    </location>
</feature>
<dbReference type="InterPro" id="IPR029334">
    <property type="entry name" value="PP1-bd"/>
</dbReference>
<reference evidence="9" key="1">
    <citation type="submission" date="2019-06" db="EMBL/GenBank/DDBJ databases">
        <authorList>
            <consortium name="Wellcome Sanger Institute Data Sharing"/>
        </authorList>
    </citation>
    <scope>NUCLEOTIDE SEQUENCE [LARGE SCALE GENOMIC DNA]</scope>
</reference>
<keyword evidence="2" id="KW-1017">Isopeptide bond</keyword>
<keyword evidence="4" id="KW-0832">Ubl conjugation</keyword>
<dbReference type="PANTHER" id="PTHR21603">
    <property type="entry name" value="ANTIGEN KI-67-LIKE PROTEIN"/>
    <property type="match status" value="1"/>
</dbReference>
<dbReference type="PANTHER" id="PTHR21603:SF16">
    <property type="entry name" value="CELL DIVISION CYCLE-ASSOCIATED PROTEIN 2"/>
    <property type="match status" value="1"/>
</dbReference>